<evidence type="ECO:0000256" key="1">
    <source>
        <dbReference type="SAM" id="SignalP"/>
    </source>
</evidence>
<evidence type="ECO:0000313" key="3">
    <source>
        <dbReference type="Proteomes" id="UP001143328"/>
    </source>
</evidence>
<proteinExistence type="predicted"/>
<accession>A0A9W6K3R6</accession>
<keyword evidence="1" id="KW-0732">Signal</keyword>
<feature type="chain" id="PRO_5040774335" description="3-phosphoglycerate kinase" evidence="1">
    <location>
        <begin position="21"/>
        <end position="106"/>
    </location>
</feature>
<dbReference type="RefSeq" id="WP_271194450.1">
    <property type="nucleotide sequence ID" value="NZ_BSFN01000003.1"/>
</dbReference>
<protein>
    <recommendedName>
        <fullName evidence="4">3-phosphoglycerate kinase</fullName>
    </recommendedName>
</protein>
<reference evidence="2" key="2">
    <citation type="submission" date="2023-01" db="EMBL/GenBank/DDBJ databases">
        <authorList>
            <person name="Sun Q."/>
            <person name="Evtushenko L."/>
        </authorList>
    </citation>
    <scope>NUCLEOTIDE SEQUENCE</scope>
    <source>
        <strain evidence="2">VKM B-2935</strain>
    </source>
</reference>
<gene>
    <name evidence="2" type="ORF">GCM10017655_12790</name>
</gene>
<feature type="signal peptide" evidence="1">
    <location>
        <begin position="1"/>
        <end position="20"/>
    </location>
</feature>
<evidence type="ECO:0008006" key="4">
    <source>
        <dbReference type="Google" id="ProtNLM"/>
    </source>
</evidence>
<keyword evidence="3" id="KW-1185">Reference proteome</keyword>
<comment type="caution">
    <text evidence="2">The sequence shown here is derived from an EMBL/GenBank/DDBJ whole genome shotgun (WGS) entry which is preliminary data.</text>
</comment>
<dbReference type="EMBL" id="BSFN01000003">
    <property type="protein sequence ID" value="GLK88217.1"/>
    <property type="molecule type" value="Genomic_DNA"/>
</dbReference>
<name>A0A9W6K3R6_9PSED</name>
<dbReference type="AlphaFoldDB" id="A0A9W6K3R6"/>
<evidence type="ECO:0000313" key="2">
    <source>
        <dbReference type="EMBL" id="GLK88217.1"/>
    </source>
</evidence>
<dbReference type="Proteomes" id="UP001143328">
    <property type="component" value="Unassembled WGS sequence"/>
</dbReference>
<reference evidence="2" key="1">
    <citation type="journal article" date="2014" name="Int. J. Syst. Evol. Microbiol.">
        <title>Complete genome sequence of Corynebacterium casei LMG S-19264T (=DSM 44701T), isolated from a smear-ripened cheese.</title>
        <authorList>
            <consortium name="US DOE Joint Genome Institute (JGI-PGF)"/>
            <person name="Walter F."/>
            <person name="Albersmeier A."/>
            <person name="Kalinowski J."/>
            <person name="Ruckert C."/>
        </authorList>
    </citation>
    <scope>NUCLEOTIDE SEQUENCE</scope>
    <source>
        <strain evidence="2">VKM B-2935</strain>
    </source>
</reference>
<organism evidence="2 3">
    <name type="scientific">Pseudomonas turukhanskensis</name>
    <dbReference type="NCBI Taxonomy" id="1806536"/>
    <lineage>
        <taxon>Bacteria</taxon>
        <taxon>Pseudomonadati</taxon>
        <taxon>Pseudomonadota</taxon>
        <taxon>Gammaproteobacteria</taxon>
        <taxon>Pseudomonadales</taxon>
        <taxon>Pseudomonadaceae</taxon>
        <taxon>Pseudomonas</taxon>
    </lineage>
</organism>
<sequence>MNTNKMLCLAFAALPLSAQAFPIELEKTLNGAEVSASTQEVDFNMGAVQLVNYGQKAAECTAVFRNGPESPRTRKVTLQPGKDALLTGRFTAQVIKMRIKVTCKPV</sequence>